<dbReference type="AlphaFoldDB" id="A0A0C2YMP8"/>
<feature type="domain" description="Glycosyltransferase subfamily 4-like N-terminal" evidence="4">
    <location>
        <begin position="14"/>
        <end position="210"/>
    </location>
</feature>
<dbReference type="RefSeq" id="WP_042991032.1">
    <property type="nucleotide sequence ID" value="NZ_CAXSWS010000008.1"/>
</dbReference>
<evidence type="ECO:0000313" key="6">
    <source>
        <dbReference type="Proteomes" id="UP000437631"/>
    </source>
</evidence>
<proteinExistence type="predicted"/>
<dbReference type="PANTHER" id="PTHR45947">
    <property type="entry name" value="SULFOQUINOVOSYL TRANSFERASE SQD2"/>
    <property type="match status" value="1"/>
</dbReference>
<accession>A0A0C2YMP8</accession>
<dbReference type="InterPro" id="IPR050194">
    <property type="entry name" value="Glycosyltransferase_grp1"/>
</dbReference>
<comment type="caution">
    <text evidence="5">The sequence shown here is derived from an EMBL/GenBank/DDBJ whole genome shotgun (WGS) entry which is preliminary data.</text>
</comment>
<dbReference type="Gene3D" id="3.40.50.2000">
    <property type="entry name" value="Glycogen Phosphorylase B"/>
    <property type="match status" value="2"/>
</dbReference>
<dbReference type="SUPFAM" id="SSF53756">
    <property type="entry name" value="UDP-Glycosyltransferase/glycogen phosphorylase"/>
    <property type="match status" value="1"/>
</dbReference>
<sequence length="446" mass="49720">MRILLVNKYFYRKGGAETYFFALAEGLKELGHEVAFFSMKHPNNEPSRWSKFFVSEKDYVGEISAFKKVQEASTLIYSFEAKRKFEALLEEFKPDIIHMNNVHRQLTLSILDAPYLKKHHVPVVYTAHDYILLCPAYTMVNGRGEVCDACLDRHFMHATKNVCVKGSRAKSALATMEAEFLKFHHSYDMIDLIIAPSQFMKNKLDEGGFAGKTVAMQNFLTDSQMAMGARVANTHKFEDTKAGARPYFLFFGRLSKEKGILTLVKAFLQAAGLAQGSANAQSDDQDARVIPDVWDLHIVGDGPERGAIEQLIASAGPQAASRIHLLGYKSGEDLQREVGNARFTVLSSEWRENMPYSGLESLAAQTPIIGARIGGIPELVEEGKTGVTFESGNAVDLSNSMLKCAAVSALNYSAMQHSCREYVNARCLQNEYALALVDLYERVIQR</sequence>
<dbReference type="GO" id="GO:1901137">
    <property type="term" value="P:carbohydrate derivative biosynthetic process"/>
    <property type="evidence" value="ECO:0007669"/>
    <property type="project" value="UniProtKB-ARBA"/>
</dbReference>
<keyword evidence="1" id="KW-0328">Glycosyltransferase</keyword>
<dbReference type="Proteomes" id="UP000437631">
    <property type="component" value="Unassembled WGS sequence"/>
</dbReference>
<dbReference type="EMBL" id="WDLT01000021">
    <property type="protein sequence ID" value="KAB5743415.1"/>
    <property type="molecule type" value="Genomic_DNA"/>
</dbReference>
<name>A0A0C2YMP8_BIFAD</name>
<gene>
    <name evidence="5" type="ORF">GA752_10215</name>
</gene>
<reference evidence="5 6" key="1">
    <citation type="journal article" date="2019" name="Nat. Med.">
        <title>A library of human gut bacterial isolates paired with longitudinal multiomics data enables mechanistic microbiome research.</title>
        <authorList>
            <person name="Poyet M."/>
            <person name="Groussin M."/>
            <person name="Gibbons S.M."/>
            <person name="Avila-Pacheco J."/>
            <person name="Jiang X."/>
            <person name="Kearney S.M."/>
            <person name="Perrotta A.R."/>
            <person name="Berdy B."/>
            <person name="Zhao S."/>
            <person name="Lieberman T.D."/>
            <person name="Swanson P.K."/>
            <person name="Smith M."/>
            <person name="Roesemann S."/>
            <person name="Alexander J.E."/>
            <person name="Rich S.A."/>
            <person name="Livny J."/>
            <person name="Vlamakis H."/>
            <person name="Clish C."/>
            <person name="Bullock K."/>
            <person name="Deik A."/>
            <person name="Scott J."/>
            <person name="Pierce K.A."/>
            <person name="Xavier R.J."/>
            <person name="Alm E.J."/>
        </authorList>
    </citation>
    <scope>NUCLEOTIDE SEQUENCE [LARGE SCALE GENOMIC DNA]</scope>
    <source>
        <strain evidence="5 6">BIOML-A190</strain>
    </source>
</reference>
<evidence type="ECO:0000259" key="3">
    <source>
        <dbReference type="Pfam" id="PF00534"/>
    </source>
</evidence>
<dbReference type="InterPro" id="IPR028098">
    <property type="entry name" value="Glyco_trans_4-like_N"/>
</dbReference>
<evidence type="ECO:0000256" key="2">
    <source>
        <dbReference type="ARBA" id="ARBA00022679"/>
    </source>
</evidence>
<evidence type="ECO:0000259" key="4">
    <source>
        <dbReference type="Pfam" id="PF13439"/>
    </source>
</evidence>
<dbReference type="Pfam" id="PF13439">
    <property type="entry name" value="Glyco_transf_4"/>
    <property type="match status" value="1"/>
</dbReference>
<feature type="domain" description="Glycosyl transferase family 1" evidence="3">
    <location>
        <begin position="234"/>
        <end position="403"/>
    </location>
</feature>
<keyword evidence="2 5" id="KW-0808">Transferase</keyword>
<evidence type="ECO:0000256" key="1">
    <source>
        <dbReference type="ARBA" id="ARBA00022676"/>
    </source>
</evidence>
<protein>
    <submittedName>
        <fullName evidence="5">Glycosyltransferase family 4 protein</fullName>
    </submittedName>
</protein>
<dbReference type="Pfam" id="PF00534">
    <property type="entry name" value="Glycos_transf_1"/>
    <property type="match status" value="1"/>
</dbReference>
<evidence type="ECO:0000313" key="5">
    <source>
        <dbReference type="EMBL" id="KAB5743415.1"/>
    </source>
</evidence>
<dbReference type="InterPro" id="IPR001296">
    <property type="entry name" value="Glyco_trans_1"/>
</dbReference>
<dbReference type="PANTHER" id="PTHR45947:SF13">
    <property type="entry name" value="TRANSFERASE"/>
    <property type="match status" value="1"/>
</dbReference>
<organism evidence="5 6">
    <name type="scientific">Bifidobacterium adolescentis</name>
    <dbReference type="NCBI Taxonomy" id="1680"/>
    <lineage>
        <taxon>Bacteria</taxon>
        <taxon>Bacillati</taxon>
        <taxon>Actinomycetota</taxon>
        <taxon>Actinomycetes</taxon>
        <taxon>Bifidobacteriales</taxon>
        <taxon>Bifidobacteriaceae</taxon>
        <taxon>Bifidobacterium</taxon>
    </lineage>
</organism>
<dbReference type="GO" id="GO:0016757">
    <property type="term" value="F:glycosyltransferase activity"/>
    <property type="evidence" value="ECO:0007669"/>
    <property type="project" value="UniProtKB-KW"/>
</dbReference>